<keyword evidence="4" id="KW-0732">Signal</keyword>
<dbReference type="GeneTree" id="ENSGT01120000271914"/>
<feature type="transmembrane region" description="Helical" evidence="10">
    <location>
        <begin position="225"/>
        <end position="246"/>
    </location>
</feature>
<dbReference type="Gene3D" id="2.60.40.10">
    <property type="entry name" value="Immunoglobulins"/>
    <property type="match status" value="2"/>
</dbReference>
<reference evidence="13" key="4">
    <citation type="submission" date="2025-09" db="UniProtKB">
        <authorList>
            <consortium name="Ensembl"/>
        </authorList>
    </citation>
    <scope>IDENTIFICATION</scope>
</reference>
<evidence type="ECO:0000256" key="7">
    <source>
        <dbReference type="ARBA" id="ARBA00023157"/>
    </source>
</evidence>
<dbReference type="PROSITE" id="PS50835">
    <property type="entry name" value="IG_LIKE"/>
    <property type="match status" value="1"/>
</dbReference>
<evidence type="ECO:0000313" key="13">
    <source>
        <dbReference type="Ensembl" id="ENSPSIP00000011720.1"/>
    </source>
</evidence>
<dbReference type="PANTHER" id="PTHR24100">
    <property type="entry name" value="BUTYROPHILIN"/>
    <property type="match status" value="1"/>
</dbReference>
<protein>
    <recommendedName>
        <fullName evidence="15">Butyrophilin subfamily 1 member A1</fullName>
    </recommendedName>
</protein>
<dbReference type="Pfam" id="PF07686">
    <property type="entry name" value="V-set"/>
    <property type="match status" value="1"/>
</dbReference>
<dbReference type="GO" id="GO:0001817">
    <property type="term" value="P:regulation of cytokine production"/>
    <property type="evidence" value="ECO:0007669"/>
    <property type="project" value="TreeGrafter"/>
</dbReference>
<dbReference type="InterPro" id="IPR013320">
    <property type="entry name" value="ConA-like_dom_sf"/>
</dbReference>
<evidence type="ECO:0000259" key="11">
    <source>
        <dbReference type="PROSITE" id="PS50188"/>
    </source>
</evidence>
<feature type="transmembrane region" description="Helical" evidence="10">
    <location>
        <begin position="191"/>
        <end position="213"/>
    </location>
</feature>
<dbReference type="GO" id="GO:0050863">
    <property type="term" value="P:regulation of T cell activation"/>
    <property type="evidence" value="ECO:0007669"/>
    <property type="project" value="UniProtKB-ARBA"/>
</dbReference>
<dbReference type="Gene3D" id="2.60.120.920">
    <property type="match status" value="1"/>
</dbReference>
<keyword evidence="5 10" id="KW-1133">Transmembrane helix</keyword>
<reference evidence="13" key="3">
    <citation type="submission" date="2025-08" db="UniProtKB">
        <authorList>
            <consortium name="Ensembl"/>
        </authorList>
    </citation>
    <scope>IDENTIFICATION</scope>
</reference>
<keyword evidence="14" id="KW-1185">Reference proteome</keyword>
<keyword evidence="7" id="KW-1015">Disulfide bond</keyword>
<dbReference type="InterPro" id="IPR003879">
    <property type="entry name" value="Butyrophylin_SPRY"/>
</dbReference>
<dbReference type="GO" id="GO:0009897">
    <property type="term" value="C:external side of plasma membrane"/>
    <property type="evidence" value="ECO:0007669"/>
    <property type="project" value="TreeGrafter"/>
</dbReference>
<reference evidence="14" key="2">
    <citation type="journal article" date="2013" name="Nat. Genet.">
        <title>The draft genomes of soft-shell turtle and green sea turtle yield insights into the development and evolution of the turtle-specific body plan.</title>
        <authorList>
            <person name="Wang Z."/>
            <person name="Pascual-Anaya J."/>
            <person name="Zadissa A."/>
            <person name="Li W."/>
            <person name="Niimura Y."/>
            <person name="Huang Z."/>
            <person name="Li C."/>
            <person name="White S."/>
            <person name="Xiong Z."/>
            <person name="Fang D."/>
            <person name="Wang B."/>
            <person name="Ming Y."/>
            <person name="Chen Y."/>
            <person name="Zheng Y."/>
            <person name="Kuraku S."/>
            <person name="Pignatelli M."/>
            <person name="Herrero J."/>
            <person name="Beal K."/>
            <person name="Nozawa M."/>
            <person name="Li Q."/>
            <person name="Wang J."/>
            <person name="Zhang H."/>
            <person name="Yu L."/>
            <person name="Shigenobu S."/>
            <person name="Wang J."/>
            <person name="Liu J."/>
            <person name="Flicek P."/>
            <person name="Searle S."/>
            <person name="Wang J."/>
            <person name="Kuratani S."/>
            <person name="Yin Y."/>
            <person name="Aken B."/>
            <person name="Zhang G."/>
            <person name="Irie N."/>
        </authorList>
    </citation>
    <scope>NUCLEOTIDE SEQUENCE [LARGE SCALE GENOMIC DNA]</scope>
    <source>
        <strain evidence="14">Daiwa-1</strain>
    </source>
</reference>
<evidence type="ECO:0000256" key="3">
    <source>
        <dbReference type="ARBA" id="ARBA00022692"/>
    </source>
</evidence>
<dbReference type="SMART" id="SM00449">
    <property type="entry name" value="SPRY"/>
    <property type="match status" value="1"/>
</dbReference>
<proteinExistence type="inferred from homology"/>
<keyword evidence="6 10" id="KW-0472">Membrane</keyword>
<dbReference type="AlphaFoldDB" id="K7FUL0"/>
<dbReference type="SUPFAM" id="SSF49899">
    <property type="entry name" value="Concanavalin A-like lectins/glucanases"/>
    <property type="match status" value="1"/>
</dbReference>
<evidence type="ECO:0000259" key="12">
    <source>
        <dbReference type="PROSITE" id="PS50835"/>
    </source>
</evidence>
<dbReference type="GO" id="GO:0005102">
    <property type="term" value="F:signaling receptor binding"/>
    <property type="evidence" value="ECO:0007669"/>
    <property type="project" value="TreeGrafter"/>
</dbReference>
<keyword evidence="3 10" id="KW-0812">Transmembrane</keyword>
<dbReference type="Ensembl" id="ENSPSIT00000011777.1">
    <property type="protein sequence ID" value="ENSPSIP00000011720.1"/>
    <property type="gene ID" value="ENSPSIG00000010557.1"/>
</dbReference>
<evidence type="ECO:0000256" key="8">
    <source>
        <dbReference type="ARBA" id="ARBA00023180"/>
    </source>
</evidence>
<dbReference type="FunFam" id="2.60.120.920:FF:000004">
    <property type="entry name" value="Butyrophilin subfamily 1 member A1"/>
    <property type="match status" value="1"/>
</dbReference>
<evidence type="ECO:0000256" key="10">
    <source>
        <dbReference type="SAM" id="Phobius"/>
    </source>
</evidence>
<dbReference type="InterPro" id="IPR003877">
    <property type="entry name" value="SPRY_dom"/>
</dbReference>
<dbReference type="PANTHER" id="PTHR24100:SF149">
    <property type="entry name" value="BG-LIKE ANTIGEN 1-RELATED"/>
    <property type="match status" value="1"/>
</dbReference>
<comment type="similarity">
    <text evidence="2">Belongs to the immunoglobulin superfamily. BTN/MOG family.</text>
</comment>
<evidence type="ECO:0000256" key="4">
    <source>
        <dbReference type="ARBA" id="ARBA00022729"/>
    </source>
</evidence>
<dbReference type="SUPFAM" id="SSF48726">
    <property type="entry name" value="Immunoglobulin"/>
    <property type="match status" value="2"/>
</dbReference>
<organism evidence="13 14">
    <name type="scientific">Pelodiscus sinensis</name>
    <name type="common">Chinese softshell turtle</name>
    <name type="synonym">Trionyx sinensis</name>
    <dbReference type="NCBI Taxonomy" id="13735"/>
    <lineage>
        <taxon>Eukaryota</taxon>
        <taxon>Metazoa</taxon>
        <taxon>Chordata</taxon>
        <taxon>Craniata</taxon>
        <taxon>Vertebrata</taxon>
        <taxon>Euteleostomi</taxon>
        <taxon>Archelosauria</taxon>
        <taxon>Testudinata</taxon>
        <taxon>Testudines</taxon>
        <taxon>Cryptodira</taxon>
        <taxon>Trionychia</taxon>
        <taxon>Trionychidae</taxon>
        <taxon>Pelodiscus</taxon>
    </lineage>
</organism>
<feature type="domain" description="B30.2/SPRY" evidence="11">
    <location>
        <begin position="295"/>
        <end position="485"/>
    </location>
</feature>
<dbReference type="InterPro" id="IPR003599">
    <property type="entry name" value="Ig_sub"/>
</dbReference>
<evidence type="ECO:0008006" key="15">
    <source>
        <dbReference type="Google" id="ProtNLM"/>
    </source>
</evidence>
<keyword evidence="9" id="KW-0393">Immunoglobulin domain</keyword>
<dbReference type="PRINTS" id="PR01407">
    <property type="entry name" value="BUTYPHLNCDUF"/>
</dbReference>
<dbReference type="Pfam" id="PF13765">
    <property type="entry name" value="PRY"/>
    <property type="match status" value="1"/>
</dbReference>
<dbReference type="InterPro" id="IPR006574">
    <property type="entry name" value="PRY"/>
</dbReference>
<feature type="domain" description="Ig-like" evidence="12">
    <location>
        <begin position="1"/>
        <end position="113"/>
    </location>
</feature>
<dbReference type="SMART" id="SM00409">
    <property type="entry name" value="IG"/>
    <property type="match status" value="1"/>
</dbReference>
<evidence type="ECO:0000256" key="9">
    <source>
        <dbReference type="ARBA" id="ARBA00023319"/>
    </source>
</evidence>
<dbReference type="InterPro" id="IPR001870">
    <property type="entry name" value="B30.2/SPRY"/>
</dbReference>
<evidence type="ECO:0000256" key="1">
    <source>
        <dbReference type="ARBA" id="ARBA00004479"/>
    </source>
</evidence>
<dbReference type="OMA" id="TCLSAGW"/>
<dbReference type="PROSITE" id="PS50188">
    <property type="entry name" value="B302_SPRY"/>
    <property type="match status" value="1"/>
</dbReference>
<dbReference type="InterPro" id="IPR043136">
    <property type="entry name" value="B30.2/SPRY_sf"/>
</dbReference>
<dbReference type="EMBL" id="AGCU01037603">
    <property type="status" value="NOT_ANNOTATED_CDS"/>
    <property type="molecule type" value="Genomic_DNA"/>
</dbReference>
<dbReference type="InterPro" id="IPR050504">
    <property type="entry name" value="IgSF_BTN/MOG"/>
</dbReference>
<sequence length="485" mass="52860">PSPVSFQVLAPSHPLYAPLGGSVVLPCQLSPALSARAMQVTWSRPWQGQDVHEYWPDGHEEQGPAYRGRTELLRDGIQQGRLALRIWNLTLPDEGPYLCDIRSNATRRSGTVTLHLTRAGSDPHLHVREQEHEGVSVTCLSAGWYPEPDMLWRNSHEEIQTVYSAEKRLTEDGFFNLSSSARVEIRVNTGVDIACVCLSLSLSLYLCVYFPLADVFFPSVSPWRVPLFVILAFWVGALSLAAFLVLRLCGVARLVGGREANTLVNLELGAPENPSSIQIRVPVLLSSLSGRPGLTLACSLLFSDWKGAFLRAVANVTLDPRTAHPCLELSLDGKALSNTGPRPALPAAPGRFDVYACVLGAEGYTAGTHFWDVQVPGAGGWALGVTRASAGRKGRVPFSPEHGTWAIQLSMGQYRALSAEWIPLAPPRHPGKIRVYLDYEGGVVAFYDAETTAPLHAFSASFHGPILPFFWVWSAGTSLRLCPPP</sequence>
<evidence type="ECO:0000313" key="14">
    <source>
        <dbReference type="Proteomes" id="UP000007267"/>
    </source>
</evidence>
<dbReference type="GO" id="GO:0050852">
    <property type="term" value="P:T cell receptor signaling pathway"/>
    <property type="evidence" value="ECO:0007669"/>
    <property type="project" value="TreeGrafter"/>
</dbReference>
<dbReference type="GO" id="GO:1903037">
    <property type="term" value="P:regulation of leukocyte cell-cell adhesion"/>
    <property type="evidence" value="ECO:0007669"/>
    <property type="project" value="UniProtKB-ARBA"/>
</dbReference>
<evidence type="ECO:0000256" key="5">
    <source>
        <dbReference type="ARBA" id="ARBA00022989"/>
    </source>
</evidence>
<accession>K7FUL0</accession>
<dbReference type="EMBL" id="AGCU01037601">
    <property type="status" value="NOT_ANNOTATED_CDS"/>
    <property type="molecule type" value="Genomic_DNA"/>
</dbReference>
<dbReference type="FunFam" id="2.60.40.10:FF:000142">
    <property type="entry name" value="V-set domain-containing T-cell activation inhibitor 1"/>
    <property type="match status" value="1"/>
</dbReference>
<dbReference type="Pfam" id="PF00622">
    <property type="entry name" value="SPRY"/>
    <property type="match status" value="1"/>
</dbReference>
<dbReference type="HOGENOM" id="CLU_013137_22_2_1"/>
<dbReference type="InterPro" id="IPR013783">
    <property type="entry name" value="Ig-like_fold"/>
</dbReference>
<comment type="subcellular location">
    <subcellularLocation>
        <location evidence="1">Membrane</location>
        <topology evidence="1">Single-pass type I membrane protein</topology>
    </subcellularLocation>
</comment>
<dbReference type="InterPro" id="IPR007110">
    <property type="entry name" value="Ig-like_dom"/>
</dbReference>
<dbReference type="eggNOG" id="ENOG502QSRZ">
    <property type="taxonomic scope" value="Eukaryota"/>
</dbReference>
<dbReference type="InterPro" id="IPR036179">
    <property type="entry name" value="Ig-like_dom_sf"/>
</dbReference>
<dbReference type="Pfam" id="PF22705">
    <property type="entry name" value="C2-set_3"/>
    <property type="match status" value="1"/>
</dbReference>
<name>K7FUL0_PELSI</name>
<keyword evidence="8" id="KW-0325">Glycoprotein</keyword>
<evidence type="ECO:0000256" key="2">
    <source>
        <dbReference type="ARBA" id="ARBA00007591"/>
    </source>
</evidence>
<evidence type="ECO:0000256" key="6">
    <source>
        <dbReference type="ARBA" id="ARBA00023136"/>
    </source>
</evidence>
<dbReference type="InterPro" id="IPR053896">
    <property type="entry name" value="BTN3A2-like_Ig-C"/>
</dbReference>
<dbReference type="SMART" id="SM00589">
    <property type="entry name" value="PRY"/>
    <property type="match status" value="1"/>
</dbReference>
<dbReference type="SMART" id="SM00406">
    <property type="entry name" value="IGv"/>
    <property type="match status" value="1"/>
</dbReference>
<dbReference type="EMBL" id="AGCU01037602">
    <property type="status" value="NOT_ANNOTATED_CDS"/>
    <property type="molecule type" value="Genomic_DNA"/>
</dbReference>
<dbReference type="Proteomes" id="UP000007267">
    <property type="component" value="Unassembled WGS sequence"/>
</dbReference>
<dbReference type="InterPro" id="IPR013106">
    <property type="entry name" value="Ig_V-set"/>
</dbReference>
<reference evidence="14" key="1">
    <citation type="submission" date="2011-10" db="EMBL/GenBank/DDBJ databases">
        <authorList>
            <consortium name="Soft-shell Turtle Genome Consortium"/>
        </authorList>
    </citation>
    <scope>NUCLEOTIDE SEQUENCE [LARGE SCALE GENOMIC DNA]</scope>
    <source>
        <strain evidence="14">Daiwa-1</strain>
    </source>
</reference>